<dbReference type="GO" id="GO:0003735">
    <property type="term" value="F:structural constituent of ribosome"/>
    <property type="evidence" value="ECO:0007669"/>
    <property type="project" value="InterPro"/>
</dbReference>
<evidence type="ECO:0000256" key="8">
    <source>
        <dbReference type="ARBA" id="ARBA00035425"/>
    </source>
</evidence>
<keyword evidence="3" id="KW-0809">Transit peptide</keyword>
<evidence type="ECO:0000256" key="5">
    <source>
        <dbReference type="ARBA" id="ARBA00023128"/>
    </source>
</evidence>
<evidence type="ECO:0000313" key="9">
    <source>
        <dbReference type="EMBL" id="KAK4876660.1"/>
    </source>
</evidence>
<evidence type="ECO:0000256" key="4">
    <source>
        <dbReference type="ARBA" id="ARBA00022980"/>
    </source>
</evidence>
<evidence type="ECO:0000256" key="3">
    <source>
        <dbReference type="ARBA" id="ARBA00022946"/>
    </source>
</evidence>
<keyword evidence="6" id="KW-0687">Ribonucleoprotein</keyword>
<evidence type="ECO:0000313" key="10">
    <source>
        <dbReference type="Proteomes" id="UP001353858"/>
    </source>
</evidence>
<reference evidence="10" key="1">
    <citation type="submission" date="2023-01" db="EMBL/GenBank/DDBJ databases">
        <title>Key to firefly adult light organ development and bioluminescence: homeobox transcription factors regulate luciferase expression and transportation to peroxisome.</title>
        <authorList>
            <person name="Fu X."/>
        </authorList>
    </citation>
    <scope>NUCLEOTIDE SEQUENCE [LARGE SCALE GENOMIC DNA]</scope>
</reference>
<dbReference type="AlphaFoldDB" id="A0AAN7SPS8"/>
<evidence type="ECO:0000256" key="1">
    <source>
        <dbReference type="ARBA" id="ARBA00004173"/>
    </source>
</evidence>
<proteinExistence type="inferred from homology"/>
<protein>
    <recommendedName>
        <fullName evidence="7">Large ribosomal subunit protein mL52</fullName>
    </recommendedName>
    <alternativeName>
        <fullName evidence="8">39S ribosomal protein L52, mitochondrial</fullName>
    </alternativeName>
</protein>
<keyword evidence="4" id="KW-0689">Ribosomal protein</keyword>
<dbReference type="InterPro" id="IPR034596">
    <property type="entry name" value="Ribosomal_mL52"/>
</dbReference>
<organism evidence="9 10">
    <name type="scientific">Aquatica leii</name>
    <dbReference type="NCBI Taxonomy" id="1421715"/>
    <lineage>
        <taxon>Eukaryota</taxon>
        <taxon>Metazoa</taxon>
        <taxon>Ecdysozoa</taxon>
        <taxon>Arthropoda</taxon>
        <taxon>Hexapoda</taxon>
        <taxon>Insecta</taxon>
        <taxon>Pterygota</taxon>
        <taxon>Neoptera</taxon>
        <taxon>Endopterygota</taxon>
        <taxon>Coleoptera</taxon>
        <taxon>Polyphaga</taxon>
        <taxon>Elateriformia</taxon>
        <taxon>Elateroidea</taxon>
        <taxon>Lampyridae</taxon>
        <taxon>Luciolinae</taxon>
        <taxon>Aquatica</taxon>
    </lineage>
</organism>
<comment type="similarity">
    <text evidence="2">Belongs to the mitochondrion-specific ribosomal protein mL52 family.</text>
</comment>
<keyword evidence="10" id="KW-1185">Reference proteome</keyword>
<name>A0AAN7SPS8_9COLE</name>
<sequence>MLMQNITKLIKPCTQCVHQQIRYVQTTGISCLDQRWREARGLPMNPNASGVLTDAADYSYLDGRPVPYGTRQKNRIIKQKQITETIIKLSGEIDFAVERHKQLQIDEEQRKQQIISNKLKPKGLTLLKKANQK</sequence>
<dbReference type="EMBL" id="JARPUR010000004">
    <property type="protein sequence ID" value="KAK4876660.1"/>
    <property type="molecule type" value="Genomic_DNA"/>
</dbReference>
<evidence type="ECO:0000256" key="6">
    <source>
        <dbReference type="ARBA" id="ARBA00023274"/>
    </source>
</evidence>
<comment type="subcellular location">
    <subcellularLocation>
        <location evidence="1">Mitochondrion</location>
    </subcellularLocation>
</comment>
<keyword evidence="5" id="KW-0496">Mitochondrion</keyword>
<dbReference type="Proteomes" id="UP001353858">
    <property type="component" value="Unassembled WGS sequence"/>
</dbReference>
<evidence type="ECO:0000256" key="7">
    <source>
        <dbReference type="ARBA" id="ARBA00035181"/>
    </source>
</evidence>
<gene>
    <name evidence="9" type="ORF">RN001_009166</name>
</gene>
<dbReference type="PANTHER" id="PTHR34090:SF1">
    <property type="entry name" value="LARGE RIBOSOMAL SUBUNIT PROTEIN ML52"/>
    <property type="match status" value="1"/>
</dbReference>
<dbReference type="Pfam" id="PF18699">
    <property type="entry name" value="MRPL52"/>
    <property type="match status" value="1"/>
</dbReference>
<dbReference type="GO" id="GO:0005762">
    <property type="term" value="C:mitochondrial large ribosomal subunit"/>
    <property type="evidence" value="ECO:0007669"/>
    <property type="project" value="InterPro"/>
</dbReference>
<dbReference type="GO" id="GO:0032543">
    <property type="term" value="P:mitochondrial translation"/>
    <property type="evidence" value="ECO:0007669"/>
    <property type="project" value="InterPro"/>
</dbReference>
<accession>A0AAN7SPS8</accession>
<evidence type="ECO:0000256" key="2">
    <source>
        <dbReference type="ARBA" id="ARBA00007232"/>
    </source>
</evidence>
<comment type="caution">
    <text evidence="9">The sequence shown here is derived from an EMBL/GenBank/DDBJ whole genome shotgun (WGS) entry which is preliminary data.</text>
</comment>
<dbReference type="PANTHER" id="PTHR34090">
    <property type="entry name" value="39S RIBOSOMAL PROTEIN L52, MITOCHONDRIAL"/>
    <property type="match status" value="1"/>
</dbReference>